<dbReference type="AlphaFoldDB" id="A0A1H8M220"/>
<gene>
    <name evidence="1" type="ORF">SAMN05216227_10488</name>
</gene>
<dbReference type="EMBL" id="FOCO01000048">
    <property type="protein sequence ID" value="SEO11186.1"/>
    <property type="molecule type" value="Genomic_DNA"/>
</dbReference>
<accession>A0A1H8M220</accession>
<proteinExistence type="predicted"/>
<dbReference type="OrthoDB" id="9815222at2"/>
<dbReference type="RefSeq" id="WP_139194103.1">
    <property type="nucleotide sequence ID" value="NZ_FOCO01000048.1"/>
</dbReference>
<name>A0A1H8M220_9RHOB</name>
<dbReference type="Proteomes" id="UP000183002">
    <property type="component" value="Unassembled WGS sequence"/>
</dbReference>
<organism evidence="1 2">
    <name type="scientific">Pseudorhodobacter antarcticus</name>
    <dbReference type="NCBI Taxonomy" id="1077947"/>
    <lineage>
        <taxon>Bacteria</taxon>
        <taxon>Pseudomonadati</taxon>
        <taxon>Pseudomonadota</taxon>
        <taxon>Alphaproteobacteria</taxon>
        <taxon>Rhodobacterales</taxon>
        <taxon>Paracoccaceae</taxon>
        <taxon>Pseudorhodobacter</taxon>
    </lineage>
</organism>
<evidence type="ECO:0000313" key="1">
    <source>
        <dbReference type="EMBL" id="SEO11186.1"/>
    </source>
</evidence>
<dbReference type="STRING" id="1077947.SAMN05216227_10488"/>
<sequence>MQAFDLDSSLVETYSSFSRSFSKIRAPDLKAAIDAQYADGHFWPDALLSINPHFEHGKTTTQLVADGLIAPETALVFRMNGHGRRRHLQSDGDVGE</sequence>
<keyword evidence="2" id="KW-1185">Reference proteome</keyword>
<reference evidence="1 2" key="1">
    <citation type="submission" date="2016-10" db="EMBL/GenBank/DDBJ databases">
        <authorList>
            <person name="de Groot N.N."/>
        </authorList>
    </citation>
    <scope>NUCLEOTIDE SEQUENCE [LARGE SCALE GENOMIC DNA]</scope>
    <source>
        <strain evidence="1 2">CGMCC 1.10836</strain>
    </source>
</reference>
<protein>
    <submittedName>
        <fullName evidence="1">Uncharacterized protein</fullName>
    </submittedName>
</protein>
<evidence type="ECO:0000313" key="2">
    <source>
        <dbReference type="Proteomes" id="UP000183002"/>
    </source>
</evidence>